<sequence length="345" mass="38071">MESNDLQAMIQGADFTGPIATNAIQVAQTLAPKAAEGLLKVLSHWFALKIDARVAIAERAPALVRATTASQVALTMAASKNVADRLATPSSETIDEATQIYTARALGKDLNLLNVASNAVSELSRVANQTAVTPESESTITLDWLNSFASEAEKMSSEYMQKLFGKILAGEICKPRSFSIKTLRTVSEMDQEAAEFFASCCSTVIKVIGRSNNVESTFFIDLDNDKSSQPLKYNDFVETGLFRILPDGTDLWKYIHRIRDLDESARIDEDAFELSFQNRRWGIKVKLEAPKNNIFYPDDAPSLMGLTLTKTGLELLPIISIDENPETLEKFRTALAKNHATLIER</sequence>
<protein>
    <submittedName>
        <fullName evidence="1">DUF2806 domain-containing protein</fullName>
    </submittedName>
</protein>
<evidence type="ECO:0000313" key="2">
    <source>
        <dbReference type="Proteomes" id="UP001287445"/>
    </source>
</evidence>
<name>A0AAJ2VDQ4_DELAC</name>
<accession>A0AAJ2VDQ4</accession>
<proteinExistence type="predicted"/>
<dbReference type="InterPro" id="IPR021254">
    <property type="entry name" value="DUF2806"/>
</dbReference>
<evidence type="ECO:0000313" key="1">
    <source>
        <dbReference type="EMBL" id="MDX4957827.1"/>
    </source>
</evidence>
<dbReference type="EMBL" id="JAWWMZ010000021">
    <property type="protein sequence ID" value="MDX4957827.1"/>
    <property type="molecule type" value="Genomic_DNA"/>
</dbReference>
<reference evidence="1" key="1">
    <citation type="submission" date="2023-11" db="EMBL/GenBank/DDBJ databases">
        <title>Identification and selenium tolerance of Delftia acidovorans R3-25.</title>
        <authorList>
            <person name="Zhang S."/>
            <person name="Liu Y."/>
            <person name="Guo Y."/>
        </authorList>
    </citation>
    <scope>NUCLEOTIDE SEQUENCE</scope>
    <source>
        <strain evidence="1">R3-25</strain>
    </source>
</reference>
<dbReference type="Proteomes" id="UP001287445">
    <property type="component" value="Unassembled WGS sequence"/>
</dbReference>
<organism evidence="1 2">
    <name type="scientific">Delftia acidovorans</name>
    <name type="common">Pseudomonas acidovorans</name>
    <name type="synonym">Comamonas acidovorans</name>
    <dbReference type="NCBI Taxonomy" id="80866"/>
    <lineage>
        <taxon>Bacteria</taxon>
        <taxon>Pseudomonadati</taxon>
        <taxon>Pseudomonadota</taxon>
        <taxon>Betaproteobacteria</taxon>
        <taxon>Burkholderiales</taxon>
        <taxon>Comamonadaceae</taxon>
        <taxon>Delftia</taxon>
    </lineage>
</organism>
<comment type="caution">
    <text evidence="1">The sequence shown here is derived from an EMBL/GenBank/DDBJ whole genome shotgun (WGS) entry which is preliminary data.</text>
</comment>
<dbReference type="Pfam" id="PF10987">
    <property type="entry name" value="DUF2806"/>
    <property type="match status" value="1"/>
</dbReference>
<gene>
    <name evidence="1" type="ORF">SGN30_30785</name>
</gene>
<dbReference type="RefSeq" id="WP_319076905.1">
    <property type="nucleotide sequence ID" value="NZ_JAWWMZ010000021.1"/>
</dbReference>
<dbReference type="AlphaFoldDB" id="A0AAJ2VDQ4"/>